<dbReference type="InterPro" id="IPR011006">
    <property type="entry name" value="CheY-like_superfamily"/>
</dbReference>
<dbReference type="PANTHER" id="PTHR44688:SF16">
    <property type="entry name" value="DNA-BINDING TRANSCRIPTIONAL ACTIVATOR DEVR_DOSR"/>
    <property type="match status" value="1"/>
</dbReference>
<name>A0A225SWU2_9BURK</name>
<dbReference type="CDD" id="cd06170">
    <property type="entry name" value="LuxR_C_like"/>
    <property type="match status" value="1"/>
</dbReference>
<keyword evidence="2" id="KW-0902">Two-component regulatory system</keyword>
<reference evidence="9 10" key="1">
    <citation type="journal article" date="2010" name="Int. J. Syst. Evol. Microbiol.">
        <title>Reclassification of Herbaspirillum putei as a later heterotypic synonym of Herbaspirillum huttiense, with the description of H. huttiense subsp. huttiense subsp. nov. and H. huttiense subsp. putei subsp. nov., comb. nov., and description of Herbaspirillum aquaticum sp. nov.</title>
        <authorList>
            <person name="Dobritsa A.P."/>
            <person name="Reddy M.C."/>
            <person name="Samadpour M."/>
        </authorList>
    </citation>
    <scope>NUCLEOTIDE SEQUENCE [LARGE SCALE GENOMIC DNA]</scope>
    <source>
        <strain evidence="9 10">IEH 4430</strain>
    </source>
</reference>
<dbReference type="GO" id="GO:0006355">
    <property type="term" value="P:regulation of DNA-templated transcription"/>
    <property type="evidence" value="ECO:0007669"/>
    <property type="project" value="InterPro"/>
</dbReference>
<dbReference type="Gene3D" id="1.10.10.10">
    <property type="entry name" value="Winged helix-like DNA-binding domain superfamily/Winged helix DNA-binding domain"/>
    <property type="match status" value="1"/>
</dbReference>
<accession>A0A225SWU2</accession>
<dbReference type="AlphaFoldDB" id="A0A225SWU2"/>
<keyword evidence="5" id="KW-0804">Transcription</keyword>
<dbReference type="InterPro" id="IPR001789">
    <property type="entry name" value="Sig_transdc_resp-reg_receiver"/>
</dbReference>
<dbReference type="PROSITE" id="PS50110">
    <property type="entry name" value="RESPONSE_REGULATORY"/>
    <property type="match status" value="1"/>
</dbReference>
<dbReference type="CDD" id="cd17537">
    <property type="entry name" value="REC_FixJ"/>
    <property type="match status" value="1"/>
</dbReference>
<evidence type="ECO:0000256" key="6">
    <source>
        <dbReference type="PROSITE-ProRule" id="PRU00169"/>
    </source>
</evidence>
<evidence type="ECO:0000256" key="2">
    <source>
        <dbReference type="ARBA" id="ARBA00023012"/>
    </source>
</evidence>
<dbReference type="SMART" id="SM00421">
    <property type="entry name" value="HTH_LUXR"/>
    <property type="match status" value="1"/>
</dbReference>
<evidence type="ECO:0000256" key="4">
    <source>
        <dbReference type="ARBA" id="ARBA00023125"/>
    </source>
</evidence>
<evidence type="ECO:0000259" key="8">
    <source>
        <dbReference type="PROSITE" id="PS50110"/>
    </source>
</evidence>
<evidence type="ECO:0000256" key="1">
    <source>
        <dbReference type="ARBA" id="ARBA00022553"/>
    </source>
</evidence>
<feature type="domain" description="Response regulatory" evidence="8">
    <location>
        <begin position="17"/>
        <end position="131"/>
    </location>
</feature>
<dbReference type="InterPro" id="IPR016032">
    <property type="entry name" value="Sig_transdc_resp-reg_C-effctor"/>
</dbReference>
<evidence type="ECO:0000259" key="7">
    <source>
        <dbReference type="PROSITE" id="PS50043"/>
    </source>
</evidence>
<evidence type="ECO:0000313" key="9">
    <source>
        <dbReference type="EMBL" id="OWY35669.1"/>
    </source>
</evidence>
<organism evidence="9 10">
    <name type="scientific">Herbaspirillum aquaticum</name>
    <dbReference type="NCBI Taxonomy" id="568783"/>
    <lineage>
        <taxon>Bacteria</taxon>
        <taxon>Pseudomonadati</taxon>
        <taxon>Pseudomonadota</taxon>
        <taxon>Betaproteobacteria</taxon>
        <taxon>Burkholderiales</taxon>
        <taxon>Oxalobacteraceae</taxon>
        <taxon>Herbaspirillum</taxon>
    </lineage>
</organism>
<dbReference type="Pfam" id="PF00072">
    <property type="entry name" value="Response_reg"/>
    <property type="match status" value="1"/>
</dbReference>
<dbReference type="Pfam" id="PF00196">
    <property type="entry name" value="GerE"/>
    <property type="match status" value="1"/>
</dbReference>
<dbReference type="GO" id="GO:0003677">
    <property type="term" value="F:DNA binding"/>
    <property type="evidence" value="ECO:0007669"/>
    <property type="project" value="UniProtKB-KW"/>
</dbReference>
<dbReference type="PRINTS" id="PR00038">
    <property type="entry name" value="HTHLUXR"/>
</dbReference>
<dbReference type="SUPFAM" id="SSF46894">
    <property type="entry name" value="C-terminal effector domain of the bipartite response regulators"/>
    <property type="match status" value="1"/>
</dbReference>
<dbReference type="InterPro" id="IPR036388">
    <property type="entry name" value="WH-like_DNA-bd_sf"/>
</dbReference>
<keyword evidence="1 6" id="KW-0597">Phosphoprotein</keyword>
<dbReference type="PANTHER" id="PTHR44688">
    <property type="entry name" value="DNA-BINDING TRANSCRIPTIONAL ACTIVATOR DEVR_DOSR"/>
    <property type="match status" value="1"/>
</dbReference>
<proteinExistence type="predicted"/>
<dbReference type="Proteomes" id="UP000214747">
    <property type="component" value="Unassembled WGS sequence"/>
</dbReference>
<protein>
    <submittedName>
        <fullName evidence="9">DNA-binding response regulator</fullName>
    </submittedName>
</protein>
<evidence type="ECO:0000313" key="10">
    <source>
        <dbReference type="Proteomes" id="UP000214747"/>
    </source>
</evidence>
<dbReference type="PROSITE" id="PS50043">
    <property type="entry name" value="HTH_LUXR_2"/>
    <property type="match status" value="1"/>
</dbReference>
<evidence type="ECO:0000256" key="5">
    <source>
        <dbReference type="ARBA" id="ARBA00023163"/>
    </source>
</evidence>
<evidence type="ECO:0000256" key="3">
    <source>
        <dbReference type="ARBA" id="ARBA00023015"/>
    </source>
</evidence>
<dbReference type="SUPFAM" id="SSF52172">
    <property type="entry name" value="CheY-like"/>
    <property type="match status" value="1"/>
</dbReference>
<feature type="domain" description="HTH luxR-type" evidence="7">
    <location>
        <begin position="147"/>
        <end position="212"/>
    </location>
</feature>
<feature type="modified residue" description="4-aspartylphosphate" evidence="6">
    <location>
        <position position="66"/>
    </location>
</feature>
<dbReference type="SMART" id="SM00448">
    <property type="entry name" value="REC"/>
    <property type="match status" value="1"/>
</dbReference>
<keyword evidence="10" id="KW-1185">Reference proteome</keyword>
<dbReference type="GO" id="GO:0000160">
    <property type="term" value="P:phosphorelay signal transduction system"/>
    <property type="evidence" value="ECO:0007669"/>
    <property type="project" value="UniProtKB-KW"/>
</dbReference>
<gene>
    <name evidence="9" type="ORF">CEJ45_07165</name>
</gene>
<dbReference type="EMBL" id="NJGV01000005">
    <property type="protein sequence ID" value="OWY35669.1"/>
    <property type="molecule type" value="Genomic_DNA"/>
</dbReference>
<dbReference type="Gene3D" id="3.40.50.2300">
    <property type="match status" value="1"/>
</dbReference>
<comment type="caution">
    <text evidence="9">The sequence shown here is derived from an EMBL/GenBank/DDBJ whole genome shotgun (WGS) entry which is preliminary data.</text>
</comment>
<keyword evidence="4 9" id="KW-0238">DNA-binding</keyword>
<keyword evidence="3" id="KW-0805">Transcription regulation</keyword>
<sequence length="220" mass="23789">MRPAPNQSASTSPAKPVVYIVDDDPALREALDSLLRSVGLQVVGYASAVEFQQRAALAAPACLLLDVRLQGMSGLDVQAELVRSGVDMPVILMTGHGDIPMSVRAMKAGAVDFLTKPFRDQDLLDAVAAAHEKDRHQLAQRQARSGLQARYASLTPRESEVMWLAVSGLLNKQIAGELGTSEVTVKIHRGHAMKKMQARSFADLVRMSQALEQDGLKPQP</sequence>
<dbReference type="FunFam" id="3.40.50.2300:FF:000018">
    <property type="entry name" value="DNA-binding transcriptional regulator NtrC"/>
    <property type="match status" value="1"/>
</dbReference>
<dbReference type="InterPro" id="IPR000792">
    <property type="entry name" value="Tscrpt_reg_LuxR_C"/>
</dbReference>